<reference evidence="1 2" key="1">
    <citation type="journal article" date="2009" name="Nature">
        <title>Evolution of pathogenicity and sexual reproduction in eight Candida genomes.</title>
        <authorList>
            <person name="Butler G."/>
            <person name="Rasmussen M.D."/>
            <person name="Lin M.F."/>
            <person name="Santos M.A."/>
            <person name="Sakthikumar S."/>
            <person name="Munro C.A."/>
            <person name="Rheinbay E."/>
            <person name="Grabherr M."/>
            <person name="Forche A."/>
            <person name="Reedy J.L."/>
            <person name="Agrafioti I."/>
            <person name="Arnaud M.B."/>
            <person name="Bates S."/>
            <person name="Brown A.J."/>
            <person name="Brunke S."/>
            <person name="Costanzo M.C."/>
            <person name="Fitzpatrick D.A."/>
            <person name="de Groot P.W."/>
            <person name="Harris D."/>
            <person name="Hoyer L.L."/>
            <person name="Hube B."/>
            <person name="Klis F.M."/>
            <person name="Kodira C."/>
            <person name="Lennard N."/>
            <person name="Logue M.E."/>
            <person name="Martin R."/>
            <person name="Neiman A.M."/>
            <person name="Nikolaou E."/>
            <person name="Quail M.A."/>
            <person name="Quinn J."/>
            <person name="Santos M.C."/>
            <person name="Schmitzberger F.F."/>
            <person name="Sherlock G."/>
            <person name="Shah P."/>
            <person name="Silverstein K.A."/>
            <person name="Skrzypek M.S."/>
            <person name="Soll D."/>
            <person name="Staggs R."/>
            <person name="Stansfield I."/>
            <person name="Stumpf M.P."/>
            <person name="Sudbery P.E."/>
            <person name="Srikantha T."/>
            <person name="Zeng Q."/>
            <person name="Berman J."/>
            <person name="Berriman M."/>
            <person name="Heitman J."/>
            <person name="Gow N.A."/>
            <person name="Lorenz M.C."/>
            <person name="Birren B.W."/>
            <person name="Kellis M."/>
            <person name="Cuomo C.A."/>
        </authorList>
    </citation>
    <scope>NUCLEOTIDE SEQUENCE [LARGE SCALE GENOMIC DNA]</scope>
    <source>
        <strain evidence="1 2">WO-1</strain>
    </source>
</reference>
<dbReference type="AlphaFoldDB" id="C4YPF5"/>
<proteinExistence type="predicted"/>
<dbReference type="PaxDb" id="5476-C4YPF5"/>
<accession>C4YPF5</accession>
<dbReference type="OrthoDB" id="4090473at2759"/>
<evidence type="ECO:0000313" key="1">
    <source>
        <dbReference type="EMBL" id="EEQ44093.1"/>
    </source>
</evidence>
<protein>
    <submittedName>
        <fullName evidence="1">Uncharacterized protein</fullName>
    </submittedName>
</protein>
<gene>
    <name evidence="1" type="ORF">CAWG_02354</name>
</gene>
<dbReference type="Proteomes" id="UP000001429">
    <property type="component" value="Chromosome 3"/>
</dbReference>
<keyword evidence="2" id="KW-1185">Reference proteome</keyword>
<dbReference type="EMBL" id="CM000310">
    <property type="protein sequence ID" value="EEQ44093.1"/>
    <property type="molecule type" value="Genomic_DNA"/>
</dbReference>
<dbReference type="VEuPathDB" id="FungiDB:CAWG_02354"/>
<sequence>MAAKIWAGVIAGNSSTPDSIKNALNPRTPIRINGFKSYKLSGINPPQNPTSTHVWPLAALIFKLKLATVVVGGMAFNGISITVVTPPDAAALVPVSNPSHSVLPGSFKWTCASTSPGIITAGVTFL</sequence>
<dbReference type="HOGENOM" id="CLU_2197902_0_0_1"/>
<organism evidence="1 2">
    <name type="scientific">Candida albicans (strain WO-1)</name>
    <name type="common">Yeast</name>
    <dbReference type="NCBI Taxonomy" id="294748"/>
    <lineage>
        <taxon>Eukaryota</taxon>
        <taxon>Fungi</taxon>
        <taxon>Dikarya</taxon>
        <taxon>Ascomycota</taxon>
        <taxon>Saccharomycotina</taxon>
        <taxon>Pichiomycetes</taxon>
        <taxon>Debaryomycetaceae</taxon>
        <taxon>Candida/Lodderomyces clade</taxon>
        <taxon>Candida</taxon>
    </lineage>
</organism>
<name>C4YPF5_CANAW</name>
<evidence type="ECO:0000313" key="2">
    <source>
        <dbReference type="Proteomes" id="UP000001429"/>
    </source>
</evidence>